<feature type="region of interest" description="Disordered" evidence="1">
    <location>
        <begin position="1"/>
        <end position="24"/>
    </location>
</feature>
<dbReference type="EMBL" id="VICG01000001">
    <property type="protein sequence ID" value="KAA8576425.1"/>
    <property type="molecule type" value="Genomic_DNA"/>
</dbReference>
<evidence type="ECO:0000313" key="2">
    <source>
        <dbReference type="EMBL" id="KAA8576425.1"/>
    </source>
</evidence>
<feature type="compositionally biased region" description="Low complexity" evidence="1">
    <location>
        <begin position="11"/>
        <end position="24"/>
    </location>
</feature>
<evidence type="ECO:0000313" key="3">
    <source>
        <dbReference type="Proteomes" id="UP000322873"/>
    </source>
</evidence>
<sequence length="76" mass="8740">MYNRRFDEHLMSSPSPSPFSSQSPSCLSTLLSSIHTLRPQINLQRPLIHLQTLSNVTKAKENEIQHPDFCPCLEYQ</sequence>
<dbReference type="AlphaFoldDB" id="A0A5M9KBY5"/>
<dbReference type="Proteomes" id="UP000322873">
    <property type="component" value="Unassembled WGS sequence"/>
</dbReference>
<keyword evidence="3" id="KW-1185">Reference proteome</keyword>
<accession>A0A5M9KBY5</accession>
<comment type="caution">
    <text evidence="2">The sequence shown here is derived from an EMBL/GenBank/DDBJ whole genome shotgun (WGS) entry which is preliminary data.</text>
</comment>
<gene>
    <name evidence="2" type="ORF">EYC84_006550</name>
</gene>
<feature type="compositionally biased region" description="Basic and acidic residues" evidence="1">
    <location>
        <begin position="1"/>
        <end position="10"/>
    </location>
</feature>
<protein>
    <submittedName>
        <fullName evidence="2">Uncharacterized protein</fullName>
    </submittedName>
</protein>
<organism evidence="2 3">
    <name type="scientific">Monilinia fructicola</name>
    <name type="common">Brown rot fungus</name>
    <name type="synonym">Ciboria fructicola</name>
    <dbReference type="NCBI Taxonomy" id="38448"/>
    <lineage>
        <taxon>Eukaryota</taxon>
        <taxon>Fungi</taxon>
        <taxon>Dikarya</taxon>
        <taxon>Ascomycota</taxon>
        <taxon>Pezizomycotina</taxon>
        <taxon>Leotiomycetes</taxon>
        <taxon>Helotiales</taxon>
        <taxon>Sclerotiniaceae</taxon>
        <taxon>Monilinia</taxon>
    </lineage>
</organism>
<proteinExistence type="predicted"/>
<evidence type="ECO:0000256" key="1">
    <source>
        <dbReference type="SAM" id="MobiDB-lite"/>
    </source>
</evidence>
<reference evidence="2 3" key="1">
    <citation type="submission" date="2019-06" db="EMBL/GenBank/DDBJ databases">
        <title>Genome Sequence of the Brown Rot Fungal Pathogen Monilinia fructicola.</title>
        <authorList>
            <person name="De Miccolis Angelini R.M."/>
            <person name="Landi L."/>
            <person name="Abate D."/>
            <person name="Pollastro S."/>
            <person name="Romanazzi G."/>
            <person name="Faretra F."/>
        </authorList>
    </citation>
    <scope>NUCLEOTIDE SEQUENCE [LARGE SCALE GENOMIC DNA]</scope>
    <source>
        <strain evidence="2 3">Mfrc123</strain>
    </source>
</reference>
<name>A0A5M9KBY5_MONFR</name>